<evidence type="ECO:0000313" key="2">
    <source>
        <dbReference type="EMBL" id="TCO59594.1"/>
    </source>
</evidence>
<proteinExistence type="predicted"/>
<dbReference type="EMBL" id="SLWS01000004">
    <property type="protein sequence ID" value="TCO59594.1"/>
    <property type="molecule type" value="Genomic_DNA"/>
</dbReference>
<dbReference type="InterPro" id="IPR006680">
    <property type="entry name" value="Amidohydro-rel"/>
</dbReference>
<protein>
    <recommendedName>
        <fullName evidence="1">Amidohydrolase-related domain-containing protein</fullName>
    </recommendedName>
</protein>
<sequence length="340" mass="39501">MYQVNGESFFVVDSHVHFWDASRENYLDEKYADGWIHSFYDYHRNLSPEDYVWPLEKYRKYTESDLMRDLFEVGYVDKAIFLPTGLKEFFKNGFNTVERDAVLAEKYPGRFIVNGRFDPRDGDAGLKLFEEEVKRYDLKGVKLYTAEWHGDSKGWKLTDPWSKRYLDKCAELGVVNIHVHKGPTIWPLNMDAFDVRDIDEVATEYLDAGLRFIVEHCGLPRLEDFCFIATQEPNVYGGLSAVMPFIHAKPYYFAECLAEMLFWLGEDRLVFSSDYAMWHPKWLIEKFMAFELPAEVKEKVGVDLTMTAKRKILGLNAAALYDIPVPEEAQLPRAGEEVSA</sequence>
<comment type="caution">
    <text evidence="2">The sequence shown here is derived from an EMBL/GenBank/DDBJ whole genome shotgun (WGS) entry which is preliminary data.</text>
</comment>
<dbReference type="OrthoDB" id="7325417at2"/>
<name>A0A4R2JKB9_9PSEU</name>
<dbReference type="PANTHER" id="PTHR42889">
    <property type="entry name" value="BLR3681 PROTEIN"/>
    <property type="match status" value="1"/>
</dbReference>
<gene>
    <name evidence="2" type="ORF">EV192_104437</name>
</gene>
<evidence type="ECO:0000313" key="3">
    <source>
        <dbReference type="Proteomes" id="UP000295680"/>
    </source>
</evidence>
<dbReference type="Gene3D" id="3.20.20.140">
    <property type="entry name" value="Metal-dependent hydrolases"/>
    <property type="match status" value="1"/>
</dbReference>
<feature type="domain" description="Amidohydrolase-related" evidence="1">
    <location>
        <begin position="12"/>
        <end position="323"/>
    </location>
</feature>
<dbReference type="PANTHER" id="PTHR42889:SF1">
    <property type="entry name" value="BLR3681 PROTEIN"/>
    <property type="match status" value="1"/>
</dbReference>
<evidence type="ECO:0000259" key="1">
    <source>
        <dbReference type="Pfam" id="PF04909"/>
    </source>
</evidence>
<dbReference type="Proteomes" id="UP000295680">
    <property type="component" value="Unassembled WGS sequence"/>
</dbReference>
<dbReference type="Pfam" id="PF04909">
    <property type="entry name" value="Amidohydro_2"/>
    <property type="match status" value="1"/>
</dbReference>
<dbReference type="AlphaFoldDB" id="A0A4R2JKB9"/>
<keyword evidence="3" id="KW-1185">Reference proteome</keyword>
<dbReference type="GO" id="GO:0016787">
    <property type="term" value="F:hydrolase activity"/>
    <property type="evidence" value="ECO:0007669"/>
    <property type="project" value="InterPro"/>
</dbReference>
<reference evidence="2 3" key="1">
    <citation type="submission" date="2019-03" db="EMBL/GenBank/DDBJ databases">
        <title>Genomic Encyclopedia of Type Strains, Phase IV (KMG-IV): sequencing the most valuable type-strain genomes for metagenomic binning, comparative biology and taxonomic classification.</title>
        <authorList>
            <person name="Goeker M."/>
        </authorList>
    </citation>
    <scope>NUCLEOTIDE SEQUENCE [LARGE SCALE GENOMIC DNA]</scope>
    <source>
        <strain evidence="2 3">DSM 45934</strain>
    </source>
</reference>
<dbReference type="SUPFAM" id="SSF51556">
    <property type="entry name" value="Metallo-dependent hydrolases"/>
    <property type="match status" value="1"/>
</dbReference>
<accession>A0A4R2JKB9</accession>
<dbReference type="InterPro" id="IPR032466">
    <property type="entry name" value="Metal_Hydrolase"/>
</dbReference>
<dbReference type="RefSeq" id="WP_132117609.1">
    <property type="nucleotide sequence ID" value="NZ_SLWS01000004.1"/>
</dbReference>
<organism evidence="2 3">
    <name type="scientific">Actinocrispum wychmicini</name>
    <dbReference type="NCBI Taxonomy" id="1213861"/>
    <lineage>
        <taxon>Bacteria</taxon>
        <taxon>Bacillati</taxon>
        <taxon>Actinomycetota</taxon>
        <taxon>Actinomycetes</taxon>
        <taxon>Pseudonocardiales</taxon>
        <taxon>Pseudonocardiaceae</taxon>
        <taxon>Actinocrispum</taxon>
    </lineage>
</organism>